<dbReference type="Gene3D" id="3.40.50.720">
    <property type="entry name" value="NAD(P)-binding Rossmann-like Domain"/>
    <property type="match status" value="1"/>
</dbReference>
<evidence type="ECO:0000313" key="4">
    <source>
        <dbReference type="Proteomes" id="UP001333102"/>
    </source>
</evidence>
<dbReference type="CDD" id="cd05233">
    <property type="entry name" value="SDR_c"/>
    <property type="match status" value="1"/>
</dbReference>
<dbReference type="PROSITE" id="PS00061">
    <property type="entry name" value="ADH_SHORT"/>
    <property type="match status" value="1"/>
</dbReference>
<evidence type="ECO:0000313" key="3">
    <source>
        <dbReference type="EMBL" id="WRP13783.1"/>
    </source>
</evidence>
<accession>A0ABZ1BMQ8</accession>
<dbReference type="PRINTS" id="PR00080">
    <property type="entry name" value="SDRFAMILY"/>
</dbReference>
<dbReference type="RefSeq" id="WP_324668033.1">
    <property type="nucleotide sequence ID" value="NZ_CP141614.1"/>
</dbReference>
<gene>
    <name evidence="3" type="ORF">VLY81_10090</name>
</gene>
<comment type="similarity">
    <text evidence="1">Belongs to the short-chain dehydrogenases/reductases (SDR) family.</text>
</comment>
<organism evidence="3 4">
    <name type="scientific">Geochorda subterranea</name>
    <dbReference type="NCBI Taxonomy" id="3109564"/>
    <lineage>
        <taxon>Bacteria</taxon>
        <taxon>Bacillati</taxon>
        <taxon>Bacillota</taxon>
        <taxon>Limnochordia</taxon>
        <taxon>Limnochordales</taxon>
        <taxon>Geochordaceae</taxon>
        <taxon>Geochorda</taxon>
    </lineage>
</organism>
<evidence type="ECO:0000256" key="1">
    <source>
        <dbReference type="ARBA" id="ARBA00006484"/>
    </source>
</evidence>
<protein>
    <submittedName>
        <fullName evidence="3">SDR family oxidoreductase</fullName>
    </submittedName>
</protein>
<dbReference type="PANTHER" id="PTHR24321">
    <property type="entry name" value="DEHYDROGENASES, SHORT CHAIN"/>
    <property type="match status" value="1"/>
</dbReference>
<dbReference type="InterPro" id="IPR002347">
    <property type="entry name" value="SDR_fam"/>
</dbReference>
<dbReference type="InterPro" id="IPR020904">
    <property type="entry name" value="Sc_DH/Rdtase_CS"/>
</dbReference>
<reference evidence="4" key="1">
    <citation type="submission" date="2023-12" db="EMBL/GenBank/DDBJ databases">
        <title>Novel isolates from deep terrestrial aquifers shed light on the physiology and ecology of the class Limnochordia.</title>
        <authorList>
            <person name="Karnachuk O.V."/>
            <person name="Lukina A.P."/>
            <person name="Avakyan M.R."/>
            <person name="Kadnikov V."/>
            <person name="Begmatov S."/>
            <person name="Beletsky A.V."/>
            <person name="Mardanov A.V."/>
            <person name="Ravin N.V."/>
        </authorList>
    </citation>
    <scope>NUCLEOTIDE SEQUENCE [LARGE SCALE GENOMIC DNA]</scope>
    <source>
        <strain evidence="4">LN</strain>
    </source>
</reference>
<dbReference type="SUPFAM" id="SSF51735">
    <property type="entry name" value="NAD(P)-binding Rossmann-fold domains"/>
    <property type="match status" value="1"/>
</dbReference>
<proteinExistence type="inferred from homology"/>
<name>A0ABZ1BMQ8_9FIRM</name>
<sequence length="248" mass="25590">MTHSGKVAIVTGAGSGIGQATVLRLAREGARVVGCDVNPQGLAATRAKLEEAQLSATLLVADVARQEDVERVVAEAGRVDILANVAGIMDFFLPLDELDDATWQRVLSVNLDGVMRMTRAVLPRMREAGGGAIVTVASKASFSGGVSGAAYAASKHGVIGLVRHVAYFYGPLGIRSNAVLPGPVETGIGATAMPKSPWALERAKLAMATMPKSARPEEIAAIISWIASDEASFLNGALVTADGGWSAA</sequence>
<keyword evidence="4" id="KW-1185">Reference proteome</keyword>
<evidence type="ECO:0000256" key="2">
    <source>
        <dbReference type="ARBA" id="ARBA00023002"/>
    </source>
</evidence>
<dbReference type="Proteomes" id="UP001333102">
    <property type="component" value="Chromosome"/>
</dbReference>
<keyword evidence="2" id="KW-0560">Oxidoreductase</keyword>
<dbReference type="Pfam" id="PF13561">
    <property type="entry name" value="adh_short_C2"/>
    <property type="match status" value="1"/>
</dbReference>
<dbReference type="PRINTS" id="PR00081">
    <property type="entry name" value="GDHRDH"/>
</dbReference>
<dbReference type="EMBL" id="CP141614">
    <property type="protein sequence ID" value="WRP13783.1"/>
    <property type="molecule type" value="Genomic_DNA"/>
</dbReference>
<dbReference type="InterPro" id="IPR036291">
    <property type="entry name" value="NAD(P)-bd_dom_sf"/>
</dbReference>
<dbReference type="PANTHER" id="PTHR24321:SF8">
    <property type="entry name" value="ESTRADIOL 17-BETA-DEHYDROGENASE 8-RELATED"/>
    <property type="match status" value="1"/>
</dbReference>